<keyword evidence="5" id="KW-0479">Metal-binding</keyword>
<dbReference type="Pfam" id="PF01743">
    <property type="entry name" value="PolyA_pol"/>
    <property type="match status" value="1"/>
</dbReference>
<feature type="domain" description="tRNA nucleotidyltransferase/poly(A) polymerase RNA and SrmB- binding" evidence="11">
    <location>
        <begin position="174"/>
        <end position="232"/>
    </location>
</feature>
<evidence type="ECO:0000259" key="12">
    <source>
        <dbReference type="Pfam" id="PF13735"/>
    </source>
</evidence>
<dbReference type="InterPro" id="IPR002646">
    <property type="entry name" value="PolA_pol_head_dom"/>
</dbReference>
<dbReference type="GO" id="GO:0000166">
    <property type="term" value="F:nucleotide binding"/>
    <property type="evidence" value="ECO:0007669"/>
    <property type="project" value="UniProtKB-KW"/>
</dbReference>
<dbReference type="Proteomes" id="UP000181728">
    <property type="component" value="Unassembled WGS sequence"/>
</dbReference>
<proteinExistence type="inferred from homology"/>
<dbReference type="Gene3D" id="1.20.58.560">
    <property type="match status" value="1"/>
</dbReference>
<evidence type="ECO:0000313" key="14">
    <source>
        <dbReference type="Proteomes" id="UP000181728"/>
    </source>
</evidence>
<evidence type="ECO:0000256" key="4">
    <source>
        <dbReference type="ARBA" id="ARBA00022695"/>
    </source>
</evidence>
<evidence type="ECO:0000256" key="7">
    <source>
        <dbReference type="ARBA" id="ARBA00022842"/>
    </source>
</evidence>
<evidence type="ECO:0000256" key="6">
    <source>
        <dbReference type="ARBA" id="ARBA00022741"/>
    </source>
</evidence>
<keyword evidence="3" id="KW-0819">tRNA processing</keyword>
<comment type="cofactor">
    <cofactor evidence="1">
        <name>Mg(2+)</name>
        <dbReference type="ChEBI" id="CHEBI:18420"/>
    </cofactor>
</comment>
<evidence type="ECO:0000259" key="10">
    <source>
        <dbReference type="Pfam" id="PF01743"/>
    </source>
</evidence>
<evidence type="ECO:0000256" key="9">
    <source>
        <dbReference type="RuleBase" id="RU003953"/>
    </source>
</evidence>
<dbReference type="InterPro" id="IPR043519">
    <property type="entry name" value="NT_sf"/>
</dbReference>
<dbReference type="Pfam" id="PF12627">
    <property type="entry name" value="PolyA_pol_RNAbd"/>
    <property type="match status" value="1"/>
</dbReference>
<dbReference type="Pfam" id="PF13735">
    <property type="entry name" value="tRNA_NucTran2_2"/>
    <property type="match status" value="1"/>
</dbReference>
<dbReference type="InterPro" id="IPR032828">
    <property type="entry name" value="PolyA_RNA-bd"/>
</dbReference>
<protein>
    <submittedName>
        <fullName evidence="13">tRNA nucleotidyltransferase</fullName>
    </submittedName>
</protein>
<sequence>MIIELTNEFKEAIPVLNCLENHGYQAYFVGGSVRDAILRRPIHDVDITTDALPNEMKRIFKTADNYAGEKHGTDLVFLNGKKYEVTTFRIDGKYLDNRHPKNVSFTKNLKEDLSRRDFTINAFAMNQEGELFDYFSGLDDLKKKIIRTVGDAKQRFSEDALRILRAFRFSSQLDFKIEEETLRASQMIKENLNDIATERIFVEFSKLLAGKNPQRSLRQMYDLGIVDFLPGHELITDQSDLFSNYIGIQSSSDAINWTRFIFFSNLRESSLTKYLGSWKMSNQLKKQIFKSINLLEKDKPSKLDLFDAGLEISIALSAIKRDDRDNLLSDYENLAIHDLSELDINGTDLKNIGIPIGPIYGKIIEDLKEKVILGKINNNKQRLLKEAKDDYINMGTIKK</sequence>
<evidence type="ECO:0000259" key="11">
    <source>
        <dbReference type="Pfam" id="PF12627"/>
    </source>
</evidence>
<evidence type="ECO:0000256" key="5">
    <source>
        <dbReference type="ARBA" id="ARBA00022723"/>
    </source>
</evidence>
<evidence type="ECO:0000256" key="8">
    <source>
        <dbReference type="ARBA" id="ARBA00022884"/>
    </source>
</evidence>
<dbReference type="PANTHER" id="PTHR46173">
    <property type="entry name" value="CCA TRNA NUCLEOTIDYLTRANSFERASE 1, MITOCHONDRIAL"/>
    <property type="match status" value="1"/>
</dbReference>
<comment type="caution">
    <text evidence="13">The sequence shown here is derived from an EMBL/GenBank/DDBJ whole genome shotgun (WGS) entry which is preliminary data.</text>
</comment>
<keyword evidence="6" id="KW-0547">Nucleotide-binding</keyword>
<dbReference type="InterPro" id="IPR050264">
    <property type="entry name" value="Bact_CCA-adding_enz_type3_sf"/>
</dbReference>
<evidence type="ECO:0000256" key="2">
    <source>
        <dbReference type="ARBA" id="ARBA00022679"/>
    </source>
</evidence>
<reference evidence="13 14" key="1">
    <citation type="journal article" date="2016" name="BMC Genomics">
        <title>Consensus pan-genome assembly of the specialised wine bacterium Oenococcus oeni.</title>
        <authorList>
            <person name="Sternes P.R."/>
            <person name="Borneman A.R."/>
        </authorList>
    </citation>
    <scope>NUCLEOTIDE SEQUENCE [LARGE SCALE GENOMIC DNA]</scope>
    <source>
        <strain evidence="13 14">AWRIB661</strain>
    </source>
</reference>
<dbReference type="GO" id="GO:0016779">
    <property type="term" value="F:nucleotidyltransferase activity"/>
    <property type="evidence" value="ECO:0007669"/>
    <property type="project" value="UniProtKB-KW"/>
</dbReference>
<dbReference type="PANTHER" id="PTHR46173:SF1">
    <property type="entry name" value="CCA TRNA NUCLEOTIDYLTRANSFERASE 1, MITOCHONDRIAL"/>
    <property type="match status" value="1"/>
</dbReference>
<gene>
    <name evidence="13" type="ORF">ATX59_04900</name>
</gene>
<dbReference type="CDD" id="cd05398">
    <property type="entry name" value="NT_ClassII-CCAase"/>
    <property type="match status" value="1"/>
</dbReference>
<organism evidence="13 14">
    <name type="scientific">Oenococcus oeni</name>
    <name type="common">Leuconostoc oenos</name>
    <dbReference type="NCBI Taxonomy" id="1247"/>
    <lineage>
        <taxon>Bacteria</taxon>
        <taxon>Bacillati</taxon>
        <taxon>Bacillota</taxon>
        <taxon>Bacilli</taxon>
        <taxon>Lactobacillales</taxon>
        <taxon>Lactobacillaceae</taxon>
        <taxon>Oenococcus</taxon>
    </lineage>
</organism>
<dbReference type="AlphaFoldDB" id="A0A483C0X2"/>
<evidence type="ECO:0000256" key="1">
    <source>
        <dbReference type="ARBA" id="ARBA00001946"/>
    </source>
</evidence>
<dbReference type="Gene3D" id="1.10.3090.10">
    <property type="entry name" value="cca-adding enzyme, domain 2"/>
    <property type="match status" value="1"/>
</dbReference>
<dbReference type="SUPFAM" id="SSF81891">
    <property type="entry name" value="Poly A polymerase C-terminal region-like"/>
    <property type="match status" value="1"/>
</dbReference>
<evidence type="ECO:0000313" key="13">
    <source>
        <dbReference type="EMBL" id="OIM21261.1"/>
    </source>
</evidence>
<dbReference type="RefSeq" id="WP_032818459.1">
    <property type="nucleotide sequence ID" value="NZ_MLKQ01000150.1"/>
</dbReference>
<name>A0A483C0X2_OENOE</name>
<feature type="domain" description="Poly A polymerase head" evidence="10">
    <location>
        <begin position="26"/>
        <end position="147"/>
    </location>
</feature>
<keyword evidence="2 9" id="KW-0808">Transferase</keyword>
<accession>A0A483C0X2</accession>
<dbReference type="NCBIfam" id="NF009814">
    <property type="entry name" value="PRK13299.1"/>
    <property type="match status" value="1"/>
</dbReference>
<dbReference type="GO" id="GO:0046872">
    <property type="term" value="F:metal ion binding"/>
    <property type="evidence" value="ECO:0007669"/>
    <property type="project" value="UniProtKB-KW"/>
</dbReference>
<keyword evidence="4" id="KW-0548">Nucleotidyltransferase</keyword>
<dbReference type="Gene3D" id="1.10.246.80">
    <property type="match status" value="1"/>
</dbReference>
<evidence type="ECO:0000256" key="3">
    <source>
        <dbReference type="ARBA" id="ARBA00022694"/>
    </source>
</evidence>
<dbReference type="GO" id="GO:0008033">
    <property type="term" value="P:tRNA processing"/>
    <property type="evidence" value="ECO:0007669"/>
    <property type="project" value="UniProtKB-KW"/>
</dbReference>
<dbReference type="Gene3D" id="3.30.460.10">
    <property type="entry name" value="Beta Polymerase, domain 2"/>
    <property type="match status" value="1"/>
</dbReference>
<dbReference type="SUPFAM" id="SSF81301">
    <property type="entry name" value="Nucleotidyltransferase"/>
    <property type="match status" value="1"/>
</dbReference>
<dbReference type="GO" id="GO:0000049">
    <property type="term" value="F:tRNA binding"/>
    <property type="evidence" value="ECO:0007669"/>
    <property type="project" value="TreeGrafter"/>
</dbReference>
<feature type="domain" description="CCA-adding enzyme C-terminal" evidence="12">
    <location>
        <begin position="252"/>
        <end position="386"/>
    </location>
</feature>
<keyword evidence="7" id="KW-0460">Magnesium</keyword>
<keyword evidence="8 9" id="KW-0694">RNA-binding</keyword>
<comment type="similarity">
    <text evidence="9">Belongs to the tRNA nucleotidyltransferase/poly(A) polymerase family.</text>
</comment>
<dbReference type="InterPro" id="IPR032810">
    <property type="entry name" value="CCA-adding_enz_C"/>
</dbReference>
<dbReference type="EMBL" id="MLOK01000038">
    <property type="protein sequence ID" value="OIM21261.1"/>
    <property type="molecule type" value="Genomic_DNA"/>
</dbReference>